<dbReference type="Gene3D" id="3.40.50.1240">
    <property type="entry name" value="Phosphoglycerate mutase-like"/>
    <property type="match status" value="1"/>
</dbReference>
<gene>
    <name evidence="2" type="ORF">FB557_2479</name>
</gene>
<dbReference type="PANTHER" id="PTHR20935">
    <property type="entry name" value="PHOSPHOGLYCERATE MUTASE-RELATED"/>
    <property type="match status" value="1"/>
</dbReference>
<accession>A0A560W8A3</accession>
<dbReference type="SMART" id="SM00855">
    <property type="entry name" value="PGAM"/>
    <property type="match status" value="1"/>
</dbReference>
<keyword evidence="3" id="KW-1185">Reference proteome</keyword>
<protein>
    <submittedName>
        <fullName evidence="2">Phosphohistidine phosphatase</fullName>
    </submittedName>
</protein>
<keyword evidence="1" id="KW-0378">Hydrolase</keyword>
<dbReference type="Proteomes" id="UP000315628">
    <property type="component" value="Unassembled WGS sequence"/>
</dbReference>
<dbReference type="InterPro" id="IPR051021">
    <property type="entry name" value="Mito_Ser/Thr_phosphatase"/>
</dbReference>
<dbReference type="AlphaFoldDB" id="A0A560W8A3"/>
<dbReference type="CDD" id="cd07067">
    <property type="entry name" value="HP_PGM_like"/>
    <property type="match status" value="1"/>
</dbReference>
<evidence type="ECO:0000256" key="1">
    <source>
        <dbReference type="ARBA" id="ARBA00022801"/>
    </source>
</evidence>
<dbReference type="GO" id="GO:0016787">
    <property type="term" value="F:hydrolase activity"/>
    <property type="evidence" value="ECO:0007669"/>
    <property type="project" value="UniProtKB-KW"/>
</dbReference>
<proteinExistence type="predicted"/>
<dbReference type="Pfam" id="PF00300">
    <property type="entry name" value="His_Phos_1"/>
    <property type="match status" value="1"/>
</dbReference>
<dbReference type="SUPFAM" id="SSF53254">
    <property type="entry name" value="Phosphoglycerate mutase-like"/>
    <property type="match status" value="1"/>
</dbReference>
<dbReference type="PANTHER" id="PTHR20935:SF1">
    <property type="entry name" value="SLL1549 PROTEIN"/>
    <property type="match status" value="1"/>
</dbReference>
<evidence type="ECO:0000313" key="3">
    <source>
        <dbReference type="Proteomes" id="UP000315628"/>
    </source>
</evidence>
<reference evidence="2 3" key="1">
    <citation type="submission" date="2019-06" db="EMBL/GenBank/DDBJ databases">
        <title>Sequencing the genomes of 1000 actinobacteria strains.</title>
        <authorList>
            <person name="Klenk H.-P."/>
        </authorList>
    </citation>
    <scope>NUCLEOTIDE SEQUENCE [LARGE SCALE GENOMIC DNA]</scope>
    <source>
        <strain evidence="2 3">DSM 18935</strain>
    </source>
</reference>
<evidence type="ECO:0000313" key="2">
    <source>
        <dbReference type="EMBL" id="TWD13838.1"/>
    </source>
</evidence>
<organism evidence="2 3">
    <name type="scientific">Marihabitans asiaticum</name>
    <dbReference type="NCBI Taxonomy" id="415218"/>
    <lineage>
        <taxon>Bacteria</taxon>
        <taxon>Bacillati</taxon>
        <taxon>Actinomycetota</taxon>
        <taxon>Actinomycetes</taxon>
        <taxon>Micrococcales</taxon>
        <taxon>Intrasporangiaceae</taxon>
        <taxon>Marihabitans</taxon>
    </lineage>
</organism>
<dbReference type="InterPro" id="IPR013078">
    <property type="entry name" value="His_Pase_superF_clade-1"/>
</dbReference>
<sequence>MLVRHAEAAAAPPGGADRERELTEAGQLQAQALGRWLHDQGLGCDEVITSPATRAMQTVDEVACGGCSEAEVQVEQVLYQADADDVLRVLRESTVDADMVLLVGHAPTVPQVVSLLADGEGEDDAHEALSHGFPPGAAAVLRYQGHWSDLSYGSAVLETFRTP</sequence>
<dbReference type="EMBL" id="VIUW01000004">
    <property type="protein sequence ID" value="TWD13838.1"/>
    <property type="molecule type" value="Genomic_DNA"/>
</dbReference>
<dbReference type="InterPro" id="IPR029033">
    <property type="entry name" value="His_PPase_superfam"/>
</dbReference>
<comment type="caution">
    <text evidence="2">The sequence shown here is derived from an EMBL/GenBank/DDBJ whole genome shotgun (WGS) entry which is preliminary data.</text>
</comment>
<name>A0A560W8A3_9MICO</name>